<organism evidence="1 2">
    <name type="scientific">Riccia fluitans</name>
    <dbReference type="NCBI Taxonomy" id="41844"/>
    <lineage>
        <taxon>Eukaryota</taxon>
        <taxon>Viridiplantae</taxon>
        <taxon>Streptophyta</taxon>
        <taxon>Embryophyta</taxon>
        <taxon>Marchantiophyta</taxon>
        <taxon>Marchantiopsida</taxon>
        <taxon>Marchantiidae</taxon>
        <taxon>Marchantiales</taxon>
        <taxon>Ricciaceae</taxon>
        <taxon>Riccia</taxon>
    </lineage>
</organism>
<gene>
    <name evidence="1" type="ORF">R1flu_016985</name>
</gene>
<name>A0ABD1YND8_9MARC</name>
<protein>
    <submittedName>
        <fullName evidence="1">Uncharacterized protein</fullName>
    </submittedName>
</protein>
<proteinExistence type="predicted"/>
<dbReference type="AlphaFoldDB" id="A0ABD1YND8"/>
<evidence type="ECO:0000313" key="2">
    <source>
        <dbReference type="Proteomes" id="UP001605036"/>
    </source>
</evidence>
<sequence length="77" mass="8758">MDVINYKVKDRWKLRYALIPEDSPIPYLTEIIILIVKDSETPTPKLRGTVLPGITSKRFIALAGNFGYELLSASYDE</sequence>
<evidence type="ECO:0000313" key="1">
    <source>
        <dbReference type="EMBL" id="KAL2632299.1"/>
    </source>
</evidence>
<comment type="caution">
    <text evidence="1">The sequence shown here is derived from an EMBL/GenBank/DDBJ whole genome shotgun (WGS) entry which is preliminary data.</text>
</comment>
<dbReference type="EMBL" id="JBHFFA010000004">
    <property type="protein sequence ID" value="KAL2632299.1"/>
    <property type="molecule type" value="Genomic_DNA"/>
</dbReference>
<accession>A0ABD1YND8</accession>
<dbReference type="Gene3D" id="3.20.10.10">
    <property type="entry name" value="D-amino Acid Aminotransferase, subunit A, domain 2"/>
    <property type="match status" value="1"/>
</dbReference>
<dbReference type="InterPro" id="IPR043132">
    <property type="entry name" value="BCAT-like_C"/>
</dbReference>
<keyword evidence="2" id="KW-1185">Reference proteome</keyword>
<dbReference type="SUPFAM" id="SSF56752">
    <property type="entry name" value="D-aminoacid aminotransferase-like PLP-dependent enzymes"/>
    <property type="match status" value="1"/>
</dbReference>
<reference evidence="1 2" key="1">
    <citation type="submission" date="2024-09" db="EMBL/GenBank/DDBJ databases">
        <title>Chromosome-scale assembly of Riccia fluitans.</title>
        <authorList>
            <person name="Paukszto L."/>
            <person name="Sawicki J."/>
            <person name="Karawczyk K."/>
            <person name="Piernik-Szablinska J."/>
            <person name="Szczecinska M."/>
            <person name="Mazdziarz M."/>
        </authorList>
    </citation>
    <scope>NUCLEOTIDE SEQUENCE [LARGE SCALE GENOMIC DNA]</scope>
    <source>
        <strain evidence="1">Rf_01</strain>
        <tissue evidence="1">Aerial parts of the thallus</tissue>
    </source>
</reference>
<dbReference type="Proteomes" id="UP001605036">
    <property type="component" value="Unassembled WGS sequence"/>
</dbReference>
<dbReference type="InterPro" id="IPR036038">
    <property type="entry name" value="Aminotransferase-like"/>
</dbReference>